<name>F2NIN9_DESAR</name>
<gene>
    <name evidence="8" type="ordered locus">Desac_2699</name>
</gene>
<dbReference type="Pfam" id="PF09335">
    <property type="entry name" value="VTT_dom"/>
    <property type="match status" value="1"/>
</dbReference>
<reference evidence="9" key="2">
    <citation type="submission" date="2011-03" db="EMBL/GenBank/DDBJ databases">
        <title>The complete genome of Desulfobacca acetoxidans DSM 11109.</title>
        <authorList>
            <consortium name="US DOE Joint Genome Institute (JGI-PGF)"/>
            <person name="Lucas S."/>
            <person name="Copeland A."/>
            <person name="Lapidus A."/>
            <person name="Bruce D."/>
            <person name="Goodwin L."/>
            <person name="Pitluck S."/>
            <person name="Peters L."/>
            <person name="Kyrpides N."/>
            <person name="Mavromatis K."/>
            <person name="Ivanova N."/>
            <person name="Ovchinnikova G."/>
            <person name="Teshima H."/>
            <person name="Detter J.C."/>
            <person name="Han C."/>
            <person name="Land M."/>
            <person name="Hauser L."/>
            <person name="Markowitz V."/>
            <person name="Cheng J.-F."/>
            <person name="Hugenholtz P."/>
            <person name="Woyke T."/>
            <person name="Wu D."/>
            <person name="Spring S."/>
            <person name="Schueler E."/>
            <person name="Brambilla E."/>
            <person name="Klenk H.-P."/>
            <person name="Eisen J.A."/>
        </authorList>
    </citation>
    <scope>NUCLEOTIDE SEQUENCE [LARGE SCALE GENOMIC DNA]</scope>
    <source>
        <strain evidence="9">ATCC 700848 / DSM 11109 / ASRB2</strain>
    </source>
</reference>
<keyword evidence="2" id="KW-1003">Cell membrane</keyword>
<evidence type="ECO:0000313" key="8">
    <source>
        <dbReference type="EMBL" id="AEB10514.1"/>
    </source>
</evidence>
<keyword evidence="5 6" id="KW-0472">Membrane</keyword>
<dbReference type="OrthoDB" id="9813426at2"/>
<dbReference type="EMBL" id="CP002629">
    <property type="protein sequence ID" value="AEB10514.1"/>
    <property type="molecule type" value="Genomic_DNA"/>
</dbReference>
<sequence>MGLTETLLHYITELISFLGYTGVFVLMALESMIAPVPSEMVMPFAGFLIYTGEFTLLGVMAASTLGSIIGSLASYWMGRKGEIVVLRFGRYLMLNPHHLEWTEAFFRRYGSRTIFISRFIPIVRHLISIPAGLGKMNLTPFLVYTTIGAAIWNMFLAYLGLKLKEHWEIIHHYSHTLDIVVVAAGVVGAAAYVFWWRRRVKNRKAIEPNPMAQ</sequence>
<evidence type="ECO:0000313" key="9">
    <source>
        <dbReference type="Proteomes" id="UP000000483"/>
    </source>
</evidence>
<keyword evidence="4 6" id="KW-1133">Transmembrane helix</keyword>
<evidence type="ECO:0000256" key="2">
    <source>
        <dbReference type="ARBA" id="ARBA00022475"/>
    </source>
</evidence>
<dbReference type="InterPro" id="IPR032816">
    <property type="entry name" value="VTT_dom"/>
</dbReference>
<dbReference type="GO" id="GO:0005886">
    <property type="term" value="C:plasma membrane"/>
    <property type="evidence" value="ECO:0007669"/>
    <property type="project" value="UniProtKB-SubCell"/>
</dbReference>
<dbReference type="AlphaFoldDB" id="F2NIN9"/>
<keyword evidence="9" id="KW-1185">Reference proteome</keyword>
<evidence type="ECO:0000256" key="5">
    <source>
        <dbReference type="ARBA" id="ARBA00023136"/>
    </source>
</evidence>
<feature type="transmembrane region" description="Helical" evidence="6">
    <location>
        <begin position="54"/>
        <end position="77"/>
    </location>
</feature>
<comment type="subcellular location">
    <subcellularLocation>
        <location evidence="1">Cell membrane</location>
        <topology evidence="1">Multi-pass membrane protein</topology>
    </subcellularLocation>
</comment>
<dbReference type="Proteomes" id="UP000000483">
    <property type="component" value="Chromosome"/>
</dbReference>
<reference evidence="8 9" key="1">
    <citation type="journal article" date="2011" name="Stand. Genomic Sci.">
        <title>Complete genome sequence of the acetate-degrading sulfate reducer Desulfobacca acetoxidans type strain (ASRB2).</title>
        <authorList>
            <person name="Goker M."/>
            <person name="Teshima H."/>
            <person name="Lapidus A."/>
            <person name="Nolan M."/>
            <person name="Lucas S."/>
            <person name="Hammon N."/>
            <person name="Deshpande S."/>
            <person name="Cheng J.F."/>
            <person name="Tapia R."/>
            <person name="Han C."/>
            <person name="Goodwin L."/>
            <person name="Pitluck S."/>
            <person name="Huntemann M."/>
            <person name="Liolios K."/>
            <person name="Ivanova N."/>
            <person name="Pagani I."/>
            <person name="Mavromatis K."/>
            <person name="Ovchinikova G."/>
            <person name="Pati A."/>
            <person name="Chen A."/>
            <person name="Palaniappan K."/>
            <person name="Land M."/>
            <person name="Hauser L."/>
            <person name="Brambilla E.M."/>
            <person name="Rohde M."/>
            <person name="Spring S."/>
            <person name="Detter J.C."/>
            <person name="Woyke T."/>
            <person name="Bristow J."/>
            <person name="Eisen J.A."/>
            <person name="Markowitz V."/>
            <person name="Hugenholtz P."/>
            <person name="Kyrpides N.C."/>
            <person name="Klenk H.P."/>
        </authorList>
    </citation>
    <scope>NUCLEOTIDE SEQUENCE [LARGE SCALE GENOMIC DNA]</scope>
    <source>
        <strain evidence="9">ATCC 700848 / DSM 11109 / ASRB2</strain>
    </source>
</reference>
<feature type="transmembrane region" description="Helical" evidence="6">
    <location>
        <begin position="7"/>
        <end position="34"/>
    </location>
</feature>
<dbReference type="KEGG" id="dao:Desac_2699"/>
<evidence type="ECO:0000256" key="6">
    <source>
        <dbReference type="SAM" id="Phobius"/>
    </source>
</evidence>
<accession>F2NIN9</accession>
<evidence type="ECO:0000256" key="3">
    <source>
        <dbReference type="ARBA" id="ARBA00022692"/>
    </source>
</evidence>
<protein>
    <submittedName>
        <fullName evidence="8">SNARE associated Golgi protein-like protein</fullName>
    </submittedName>
</protein>
<feature type="transmembrane region" description="Helical" evidence="6">
    <location>
        <begin position="141"/>
        <end position="161"/>
    </location>
</feature>
<dbReference type="InterPro" id="IPR051311">
    <property type="entry name" value="DedA_domain"/>
</dbReference>
<dbReference type="RefSeq" id="WP_013707623.1">
    <property type="nucleotide sequence ID" value="NC_015388.1"/>
</dbReference>
<dbReference type="PANTHER" id="PTHR42709">
    <property type="entry name" value="ALKALINE PHOSPHATASE LIKE PROTEIN"/>
    <property type="match status" value="1"/>
</dbReference>
<feature type="domain" description="VTT" evidence="7">
    <location>
        <begin position="36"/>
        <end position="160"/>
    </location>
</feature>
<dbReference type="STRING" id="880072.Desac_2699"/>
<organism evidence="8 9">
    <name type="scientific">Desulfobacca acetoxidans (strain ATCC 700848 / DSM 11109 / ASRB2)</name>
    <dbReference type="NCBI Taxonomy" id="880072"/>
    <lineage>
        <taxon>Bacteria</taxon>
        <taxon>Pseudomonadati</taxon>
        <taxon>Thermodesulfobacteriota</taxon>
        <taxon>Desulfobaccia</taxon>
        <taxon>Desulfobaccales</taxon>
        <taxon>Desulfobaccaceae</taxon>
        <taxon>Desulfobacca</taxon>
    </lineage>
</organism>
<feature type="transmembrane region" description="Helical" evidence="6">
    <location>
        <begin position="173"/>
        <end position="195"/>
    </location>
</feature>
<dbReference type="HOGENOM" id="CLU_044208_1_1_7"/>
<evidence type="ECO:0000256" key="4">
    <source>
        <dbReference type="ARBA" id="ARBA00022989"/>
    </source>
</evidence>
<keyword evidence="3 6" id="KW-0812">Transmembrane</keyword>
<dbReference type="eggNOG" id="COG0586">
    <property type="taxonomic scope" value="Bacteria"/>
</dbReference>
<evidence type="ECO:0000259" key="7">
    <source>
        <dbReference type="Pfam" id="PF09335"/>
    </source>
</evidence>
<evidence type="ECO:0000256" key="1">
    <source>
        <dbReference type="ARBA" id="ARBA00004651"/>
    </source>
</evidence>
<proteinExistence type="predicted"/>
<dbReference type="PANTHER" id="PTHR42709:SF6">
    <property type="entry name" value="UNDECAPRENYL PHOSPHATE TRANSPORTER A"/>
    <property type="match status" value="1"/>
</dbReference>